<name>A0AAW7HN37_9PSED</name>
<organism evidence="1 2">
    <name type="scientific">Pseudomonas alloputida</name>
    <dbReference type="NCBI Taxonomy" id="1940621"/>
    <lineage>
        <taxon>Bacteria</taxon>
        <taxon>Pseudomonadati</taxon>
        <taxon>Pseudomonadota</taxon>
        <taxon>Gammaproteobacteria</taxon>
        <taxon>Pseudomonadales</taxon>
        <taxon>Pseudomonadaceae</taxon>
        <taxon>Pseudomonas</taxon>
    </lineage>
</organism>
<evidence type="ECO:0000313" key="2">
    <source>
        <dbReference type="Proteomes" id="UP001165439"/>
    </source>
</evidence>
<sequence length="134" mass="14936">MRPAMLGRNVFLTKSDELQGRFRIEDSEVLFWKSINLSRCTYVFLVEGVGFDAGALGPTSQLVCDVSTIKSLWENGSAELLNVHRVYVIPPLALRKTGCYMEPLSEIRISGGSERSPVYEFVTDTGHVFSSDEV</sequence>
<proteinExistence type="predicted"/>
<reference evidence="1" key="1">
    <citation type="submission" date="2023-06" db="EMBL/GenBank/DDBJ databases">
        <title>MBL-encoding genomic islands in Pseudomonas spp. in Poland.</title>
        <authorList>
            <person name="Urbanowicz P."/>
            <person name="Izdebski R."/>
            <person name="Biedrzycka M."/>
            <person name="Gniadkowski M."/>
        </authorList>
    </citation>
    <scope>NUCLEOTIDE SEQUENCE</scope>
    <source>
        <strain evidence="1">NMI5768_13</strain>
    </source>
</reference>
<dbReference type="Proteomes" id="UP001165439">
    <property type="component" value="Unassembled WGS sequence"/>
</dbReference>
<dbReference type="RefSeq" id="WP_232106902.1">
    <property type="nucleotide sequence ID" value="NZ_CP128540.1"/>
</dbReference>
<dbReference type="AlphaFoldDB" id="A0AAW7HN37"/>
<gene>
    <name evidence="1" type="ORF">LU674_017445</name>
</gene>
<dbReference type="EMBL" id="JAJSRF020000001">
    <property type="protein sequence ID" value="MDM3954095.1"/>
    <property type="molecule type" value="Genomic_DNA"/>
</dbReference>
<dbReference type="GeneID" id="83680084"/>
<protein>
    <submittedName>
        <fullName evidence="1">Uncharacterized protein</fullName>
    </submittedName>
</protein>
<comment type="caution">
    <text evidence="1">The sequence shown here is derived from an EMBL/GenBank/DDBJ whole genome shotgun (WGS) entry which is preliminary data.</text>
</comment>
<accession>A0AAW7HN37</accession>
<evidence type="ECO:0000313" key="1">
    <source>
        <dbReference type="EMBL" id="MDM3954095.1"/>
    </source>
</evidence>